<evidence type="ECO:0000256" key="6">
    <source>
        <dbReference type="ARBA" id="ARBA00023125"/>
    </source>
</evidence>
<dbReference type="InterPro" id="IPR012337">
    <property type="entry name" value="RNaseH-like_sf"/>
</dbReference>
<feature type="region of interest" description="Disordered" evidence="10">
    <location>
        <begin position="23"/>
        <end position="48"/>
    </location>
</feature>
<feature type="domain" description="BED-type" evidence="11">
    <location>
        <begin position="55"/>
        <end position="114"/>
    </location>
</feature>
<dbReference type="RefSeq" id="XP_018135627.2">
    <property type="nucleotide sequence ID" value="XM_018289948.2"/>
</dbReference>
<keyword evidence="5" id="KW-0805">Transcription regulation</keyword>
<keyword evidence="4" id="KW-0862">Zinc</keyword>
<evidence type="ECO:0000256" key="9">
    <source>
        <dbReference type="PROSITE-ProRule" id="PRU00027"/>
    </source>
</evidence>
<dbReference type="Pfam" id="PF05699">
    <property type="entry name" value="Dimer_Tnp_hAT"/>
    <property type="match status" value="1"/>
</dbReference>
<evidence type="ECO:0000256" key="10">
    <source>
        <dbReference type="SAM" id="MobiDB-lite"/>
    </source>
</evidence>
<dbReference type="Proteomes" id="UP000078397">
    <property type="component" value="Unassembled WGS sequence"/>
</dbReference>
<dbReference type="GeneID" id="28853942"/>
<evidence type="ECO:0000256" key="1">
    <source>
        <dbReference type="ARBA" id="ARBA00004123"/>
    </source>
</evidence>
<dbReference type="PANTHER" id="PTHR46481">
    <property type="entry name" value="ZINC FINGER BED DOMAIN-CONTAINING PROTEIN 4"/>
    <property type="match status" value="1"/>
</dbReference>
<evidence type="ECO:0000256" key="2">
    <source>
        <dbReference type="ARBA" id="ARBA00022723"/>
    </source>
</evidence>
<dbReference type="GO" id="GO:0005634">
    <property type="term" value="C:nucleus"/>
    <property type="evidence" value="ECO:0007669"/>
    <property type="project" value="UniProtKB-SubCell"/>
</dbReference>
<dbReference type="KEGG" id="pchm:VFPPC_18422"/>
<keyword evidence="8" id="KW-0539">Nucleus</keyword>
<proteinExistence type="predicted"/>
<dbReference type="GO" id="GO:0046983">
    <property type="term" value="F:protein dimerization activity"/>
    <property type="evidence" value="ECO:0007669"/>
    <property type="project" value="InterPro"/>
</dbReference>
<evidence type="ECO:0000256" key="7">
    <source>
        <dbReference type="ARBA" id="ARBA00023163"/>
    </source>
</evidence>
<protein>
    <submittedName>
        <fullName evidence="12">BED zinc finger domain-containing protein</fullName>
    </submittedName>
</protein>
<dbReference type="Pfam" id="PF02892">
    <property type="entry name" value="zf-BED"/>
    <property type="match status" value="1"/>
</dbReference>
<feature type="region of interest" description="Disordered" evidence="10">
    <location>
        <begin position="593"/>
        <end position="613"/>
    </location>
</feature>
<organism evidence="12 13">
    <name type="scientific">Pochonia chlamydosporia 170</name>
    <dbReference type="NCBI Taxonomy" id="1380566"/>
    <lineage>
        <taxon>Eukaryota</taxon>
        <taxon>Fungi</taxon>
        <taxon>Dikarya</taxon>
        <taxon>Ascomycota</taxon>
        <taxon>Pezizomycotina</taxon>
        <taxon>Sordariomycetes</taxon>
        <taxon>Hypocreomycetidae</taxon>
        <taxon>Hypocreales</taxon>
        <taxon>Clavicipitaceae</taxon>
        <taxon>Pochonia</taxon>
    </lineage>
</organism>
<accession>A0A219AN55</accession>
<dbReference type="PROSITE" id="PS50808">
    <property type="entry name" value="ZF_BED"/>
    <property type="match status" value="1"/>
</dbReference>
<dbReference type="OrthoDB" id="4961408at2759"/>
<evidence type="ECO:0000313" key="12">
    <source>
        <dbReference type="EMBL" id="OWT42268.1"/>
    </source>
</evidence>
<gene>
    <name evidence="12" type="ORF">VFPPC_18422</name>
</gene>
<keyword evidence="13" id="KW-1185">Reference proteome</keyword>
<keyword evidence="3 9" id="KW-0863">Zinc-finger</keyword>
<name>A0A219AN55_METCM</name>
<keyword evidence="2" id="KW-0479">Metal-binding</keyword>
<evidence type="ECO:0000256" key="8">
    <source>
        <dbReference type="ARBA" id="ARBA00023242"/>
    </source>
</evidence>
<comment type="caution">
    <text evidence="12">The sequence shown here is derived from an EMBL/GenBank/DDBJ whole genome shotgun (WGS) entry which is preliminary data.</text>
</comment>
<dbReference type="InterPro" id="IPR008906">
    <property type="entry name" value="HATC_C_dom"/>
</dbReference>
<evidence type="ECO:0000256" key="5">
    <source>
        <dbReference type="ARBA" id="ARBA00023015"/>
    </source>
</evidence>
<feature type="compositionally biased region" description="Low complexity" evidence="10">
    <location>
        <begin position="26"/>
        <end position="46"/>
    </location>
</feature>
<dbReference type="InterPro" id="IPR003656">
    <property type="entry name" value="Znf_BED"/>
</dbReference>
<dbReference type="GO" id="GO:0003677">
    <property type="term" value="F:DNA binding"/>
    <property type="evidence" value="ECO:0007669"/>
    <property type="project" value="UniProtKB-KW"/>
</dbReference>
<reference evidence="12 13" key="1">
    <citation type="journal article" date="2016" name="PLoS Pathog.">
        <title>Biosynthesis of antibiotic leucinostatins in bio-control fungus Purpureocillium lilacinum and their inhibition on phytophthora revealed by genome mining.</title>
        <authorList>
            <person name="Wang G."/>
            <person name="Liu Z."/>
            <person name="Lin R."/>
            <person name="Li E."/>
            <person name="Mao Z."/>
            <person name="Ling J."/>
            <person name="Yang Y."/>
            <person name="Yin W.B."/>
            <person name="Xie B."/>
        </authorList>
    </citation>
    <scope>NUCLEOTIDE SEQUENCE [LARGE SCALE GENOMIC DNA]</scope>
    <source>
        <strain evidence="12">170</strain>
    </source>
</reference>
<evidence type="ECO:0000256" key="3">
    <source>
        <dbReference type="ARBA" id="ARBA00022771"/>
    </source>
</evidence>
<dbReference type="SUPFAM" id="SSF53098">
    <property type="entry name" value="Ribonuclease H-like"/>
    <property type="match status" value="1"/>
</dbReference>
<dbReference type="GO" id="GO:0008270">
    <property type="term" value="F:zinc ion binding"/>
    <property type="evidence" value="ECO:0007669"/>
    <property type="project" value="UniProtKB-KW"/>
</dbReference>
<keyword evidence="7" id="KW-0804">Transcription</keyword>
<dbReference type="EMBL" id="LSBJ02000030">
    <property type="protein sequence ID" value="OWT42268.1"/>
    <property type="molecule type" value="Genomic_DNA"/>
</dbReference>
<evidence type="ECO:0000256" key="4">
    <source>
        <dbReference type="ARBA" id="ARBA00022833"/>
    </source>
</evidence>
<comment type="subcellular location">
    <subcellularLocation>
        <location evidence="1">Nucleus</location>
    </subcellularLocation>
</comment>
<dbReference type="AlphaFoldDB" id="A0A219AN55"/>
<evidence type="ECO:0000259" key="11">
    <source>
        <dbReference type="PROSITE" id="PS50808"/>
    </source>
</evidence>
<dbReference type="PANTHER" id="PTHR46481:SF10">
    <property type="entry name" value="ZINC FINGER BED DOMAIN-CONTAINING PROTEIN 39"/>
    <property type="match status" value="1"/>
</dbReference>
<keyword evidence="6" id="KW-0238">DNA-binding</keyword>
<evidence type="ECO:0000313" key="13">
    <source>
        <dbReference type="Proteomes" id="UP000078397"/>
    </source>
</evidence>
<feature type="compositionally biased region" description="Basic and acidic residues" evidence="10">
    <location>
        <begin position="603"/>
        <end position="612"/>
    </location>
</feature>
<dbReference type="InterPro" id="IPR052035">
    <property type="entry name" value="ZnF_BED_domain_contain"/>
</dbReference>
<sequence>MALQASSILTSVSEQDWSDIDPALPPLTSSSLAPSAITDGDGNGEVNEGEKLTYKRTSEVWDHSFYSRHKIIKNSKGQSIWRCKYCSKTYVDTGGTGNAKTHLVKHHSRQIQTQNEKRIKGYQHTIDMAQFRARSDAANHKCRRLNMGDEGDDERGQGSELDPAVLEQLYVAWITTCGVAFEMVERKEFRAFTRYLNKNVDVRLPSSADTIRGWTIRTFEGQKKRIRKELQEALSKIHITVDLWTSGNRKSILGIIGHYIGKEGKLKHNVLAVRELQGDHGGENQAAVIADVLVDYEMEYKLGFFVGDNAQSNDILCTALSAWLDLNKSFVWDPVFRRLRCNGHIINLSAQSFLFPNIPDKDNLVVLDSQINGRLPKEFNKEQMKMWRKKGPLGKLHNISVYITLSTQRLDAFKVVSGNLRLPRDNSTRWNSWYRMLARALILREAINTYTLMNRADLQQDILSDEDWAELESLIEYLEAYDHGTLACEGRYSTAETILPIMEFLLEIFEEGRHKHVNNPFLGPCCQAGWDKLEKYYNKTGESCAYVGAVILVPTHKWEFFEKGVLWKDKWVQDAQAAVQMVWENEYKQVEPPLPVPRSQSHQNDRKKENRFKTWSRQHTKVPEVIDEYKRYCKEPVMEMDPDEVFDPLEWWQESTQQKVYPYLSKMALDLLSIPAMSAEVERLFSSCKITITDRRNRIGIDAVEAIECLKSWLRENNVAWVDEEWIDRWVAEVEAETQKGKERVE</sequence>